<evidence type="ECO:0000313" key="8">
    <source>
        <dbReference type="WBParaSite" id="SRAE_2000048000.1"/>
    </source>
</evidence>
<accession>A0A090MXP7</accession>
<dbReference type="InterPro" id="IPR006671">
    <property type="entry name" value="Cyclin_N"/>
</dbReference>
<dbReference type="AlphaFoldDB" id="A0A090MXP7"/>
<gene>
    <name evidence="6 8 9" type="ORF">SRAE_2000048000</name>
</gene>
<evidence type="ECO:0000313" key="6">
    <source>
        <dbReference type="EMBL" id="CEF65804.1"/>
    </source>
</evidence>
<reference evidence="6 7" key="1">
    <citation type="submission" date="2014-09" db="EMBL/GenBank/DDBJ databases">
        <authorList>
            <person name="Martin A.A."/>
        </authorList>
    </citation>
    <scope>NUCLEOTIDE SEQUENCE</scope>
    <source>
        <strain evidence="7">ED321</strain>
        <strain evidence="6">ED321 Heterogonic</strain>
    </source>
</reference>
<comment type="similarity">
    <text evidence="4">Belongs to the cyclin family.</text>
</comment>
<evidence type="ECO:0000256" key="3">
    <source>
        <dbReference type="ARBA" id="ARBA00023306"/>
    </source>
</evidence>
<feature type="domain" description="Cyclin-like" evidence="5">
    <location>
        <begin position="244"/>
        <end position="328"/>
    </location>
</feature>
<dbReference type="RefSeq" id="XP_024505004.1">
    <property type="nucleotide sequence ID" value="XM_024651314.1"/>
</dbReference>
<evidence type="ECO:0000256" key="2">
    <source>
        <dbReference type="ARBA" id="ARBA00023127"/>
    </source>
</evidence>
<dbReference type="InterPro" id="IPR039361">
    <property type="entry name" value="Cyclin"/>
</dbReference>
<dbReference type="PANTHER" id="PTHR10177">
    <property type="entry name" value="CYCLINS"/>
    <property type="match status" value="1"/>
</dbReference>
<organism evidence="6">
    <name type="scientific">Strongyloides ratti</name>
    <name type="common">Parasitic roundworm</name>
    <dbReference type="NCBI Taxonomy" id="34506"/>
    <lineage>
        <taxon>Eukaryota</taxon>
        <taxon>Metazoa</taxon>
        <taxon>Ecdysozoa</taxon>
        <taxon>Nematoda</taxon>
        <taxon>Chromadorea</taxon>
        <taxon>Rhabditida</taxon>
        <taxon>Tylenchina</taxon>
        <taxon>Panagrolaimomorpha</taxon>
        <taxon>Strongyloidoidea</taxon>
        <taxon>Strongyloididae</taxon>
        <taxon>Strongyloides</taxon>
    </lineage>
</organism>
<dbReference type="Proteomes" id="UP000035682">
    <property type="component" value="Unplaced"/>
</dbReference>
<protein>
    <submittedName>
        <fullName evidence="6 8">G2/mitotic-specific cyclin-A</fullName>
    </submittedName>
</protein>
<proteinExistence type="inferred from homology"/>
<dbReference type="WormBase" id="SRAE_2000048000">
    <property type="protein sequence ID" value="SRP06444"/>
    <property type="gene ID" value="WBGene00260674"/>
</dbReference>
<dbReference type="CTD" id="36378168"/>
<name>A0A090MXP7_STRRB</name>
<dbReference type="PROSITE" id="PS00292">
    <property type="entry name" value="CYCLINS"/>
    <property type="match status" value="1"/>
</dbReference>
<dbReference type="InterPro" id="IPR048258">
    <property type="entry name" value="Cyclins_cyclin-box"/>
</dbReference>
<dbReference type="WBParaSite" id="SRAE_2000048000.1">
    <property type="protein sequence ID" value="SRAE_2000048000.1"/>
    <property type="gene ID" value="WBGene00260674"/>
</dbReference>
<dbReference type="GeneID" id="36378168"/>
<evidence type="ECO:0000256" key="4">
    <source>
        <dbReference type="RuleBase" id="RU000383"/>
    </source>
</evidence>
<keyword evidence="3" id="KW-0131">Cell cycle</keyword>
<keyword evidence="2 4" id="KW-0195">Cyclin</keyword>
<dbReference type="OrthoDB" id="5590282at2759"/>
<reference evidence="8" key="2">
    <citation type="submission" date="2020-12" db="UniProtKB">
        <authorList>
            <consortium name="WormBaseParasite"/>
        </authorList>
    </citation>
    <scope>IDENTIFICATION</scope>
</reference>
<keyword evidence="1" id="KW-0132">Cell division</keyword>
<evidence type="ECO:0000259" key="5">
    <source>
        <dbReference type="SMART" id="SM00385"/>
    </source>
</evidence>
<dbReference type="GO" id="GO:0051301">
    <property type="term" value="P:cell division"/>
    <property type="evidence" value="ECO:0007669"/>
    <property type="project" value="UniProtKB-KW"/>
</dbReference>
<dbReference type="FunFam" id="1.10.472.10:FF:000001">
    <property type="entry name" value="G2/mitotic-specific cyclin"/>
    <property type="match status" value="1"/>
</dbReference>
<keyword evidence="7" id="KW-1185">Reference proteome</keyword>
<dbReference type="GO" id="GO:0000278">
    <property type="term" value="P:mitotic cell cycle"/>
    <property type="evidence" value="ECO:0007669"/>
    <property type="project" value="UniProtKB-ARBA"/>
</dbReference>
<dbReference type="InterPro" id="IPR036915">
    <property type="entry name" value="Cyclin-like_sf"/>
</dbReference>
<dbReference type="EMBL" id="LN609529">
    <property type="protein sequence ID" value="CEF65804.1"/>
    <property type="molecule type" value="Genomic_DNA"/>
</dbReference>
<evidence type="ECO:0000313" key="9">
    <source>
        <dbReference type="WormBase" id="SRAE_2000048000"/>
    </source>
</evidence>
<sequence>MSAMFFNKLIMNLTKKNHNDKVVQNNSLTSTSLIKMPTSFNIPRQVLGEIKDSKLNNAPSNIGILNQQVQTLKRLSHSNYDHIPSKSSINRSFEVYCDDFDDEGTRLGFPENSKEAACKTHILSSQNTNTSGYLSESDMSFSSMEISKNSSSLMEISFGKGFDTTTCTVDEHTKVTNKEIRSHVIPVPLINSSTKSNNEAIVIESFKKDIWVYERHRGRNSFLPKNFINHQEELNSEYRSTLVEFMIEISNEFNLSNQTLHTGVELLDRYTFKNQCPKSVYQLVGMTSLFISNKLHEVNAAFLRDFVYACDGAFTEEDFFEMERKIFGSLCYIINVPTINFFSDFIGSILKRGEVYYQLLSMVMDVCLLSDLLSSGDRVETAAACIAYTNAVLNYPIWCEDLKRLTDINGSQFGSKLTNIVLSIKEYKKRSKQLHNPDLRPRPGDYLIRKYKDDEQCNVFDYDVPYKVIQNFLKNHSLKKHTT</sequence>
<evidence type="ECO:0000256" key="1">
    <source>
        <dbReference type="ARBA" id="ARBA00022618"/>
    </source>
</evidence>
<dbReference type="InterPro" id="IPR013763">
    <property type="entry name" value="Cyclin-like_dom"/>
</dbReference>
<dbReference type="OMA" id="FFEMERK"/>
<dbReference type="SUPFAM" id="SSF47954">
    <property type="entry name" value="Cyclin-like"/>
    <property type="match status" value="1"/>
</dbReference>
<dbReference type="STRING" id="34506.A0A090MXP7"/>
<evidence type="ECO:0000313" key="7">
    <source>
        <dbReference type="Proteomes" id="UP000035682"/>
    </source>
</evidence>
<dbReference type="SMART" id="SM00385">
    <property type="entry name" value="CYCLIN"/>
    <property type="match status" value="1"/>
</dbReference>
<dbReference type="Pfam" id="PF00134">
    <property type="entry name" value="Cyclin_N"/>
    <property type="match status" value="1"/>
</dbReference>
<dbReference type="Gene3D" id="1.10.472.10">
    <property type="entry name" value="Cyclin-like"/>
    <property type="match status" value="2"/>
</dbReference>